<evidence type="ECO:0000313" key="1">
    <source>
        <dbReference type="EMBL" id="KAL0933948.1"/>
    </source>
</evidence>
<sequence>MRDLQLFSSRSKSVGVPPHPSHSPSVSVPAHIPSQSQASRLPTLSRVELPPIKHAIGGAEESISIVTSTTTLPQRIISTGKKAPRSKGASNHRSYQPGKKSTAAYASKQTTHSRPAARKNTVREEIKASHIAKRRLELPQNISTNKERPTVEPQNPYDDPKYFSPLTVLTEDGTKQPIFKFHQHPDTVEEQWAEYKYGLHGQPPVEQLEAKYRAKWRNNDYGRSWFTRRKPFWDKIKEAMAEGKTEAEALNLMRDLANGRVKSLIGQLCDERASKRRRLEKMQKGRSRASRKKWSEARKEEVVDSAEEESVGADSKTNAVVLRKRIKQFKAWAGVDESESDTISKKDADELWSE</sequence>
<protein>
    <submittedName>
        <fullName evidence="1">Osmostress-responsive transcription</fullName>
    </submittedName>
</protein>
<reference evidence="1 2" key="1">
    <citation type="journal article" date="2020" name="Phytopathology">
        <title>Genome Sequence Resources of Colletotrichum truncatum, C. plurivorum, C. musicola, and C. sojae: Four Species Pathogenic to Soybean (Glycine max).</title>
        <authorList>
            <person name="Rogerio F."/>
            <person name="Boufleur T.R."/>
            <person name="Ciampi-Guillardi M."/>
            <person name="Sukno S.A."/>
            <person name="Thon M.R."/>
            <person name="Massola Junior N.S."/>
            <person name="Baroncelli R."/>
        </authorList>
    </citation>
    <scope>NUCLEOTIDE SEQUENCE [LARGE SCALE GENOMIC DNA]</scope>
    <source>
        <strain evidence="1 2">CMES1059</strain>
    </source>
</reference>
<keyword evidence="2" id="KW-1185">Reference proteome</keyword>
<dbReference type="Proteomes" id="UP000805649">
    <property type="component" value="Unassembled WGS sequence"/>
</dbReference>
<dbReference type="EMBL" id="VUJX02000007">
    <property type="protein sequence ID" value="KAL0933948.1"/>
    <property type="molecule type" value="Genomic_DNA"/>
</dbReference>
<evidence type="ECO:0000313" key="2">
    <source>
        <dbReference type="Proteomes" id="UP000805649"/>
    </source>
</evidence>
<name>A0ACC3YPY1_COLTU</name>
<organism evidence="1 2">
    <name type="scientific">Colletotrichum truncatum</name>
    <name type="common">Anthracnose fungus</name>
    <name type="synonym">Colletotrichum capsici</name>
    <dbReference type="NCBI Taxonomy" id="5467"/>
    <lineage>
        <taxon>Eukaryota</taxon>
        <taxon>Fungi</taxon>
        <taxon>Dikarya</taxon>
        <taxon>Ascomycota</taxon>
        <taxon>Pezizomycotina</taxon>
        <taxon>Sordariomycetes</taxon>
        <taxon>Hypocreomycetidae</taxon>
        <taxon>Glomerellales</taxon>
        <taxon>Glomerellaceae</taxon>
        <taxon>Colletotrichum</taxon>
        <taxon>Colletotrichum truncatum species complex</taxon>
    </lineage>
</organism>
<accession>A0ACC3YPY1</accession>
<proteinExistence type="predicted"/>
<comment type="caution">
    <text evidence="1">The sequence shown here is derived from an EMBL/GenBank/DDBJ whole genome shotgun (WGS) entry which is preliminary data.</text>
</comment>
<gene>
    <name evidence="1" type="ORF">CTRU02_210747</name>
</gene>